<feature type="domain" description="C2H2-type" evidence="11">
    <location>
        <begin position="415"/>
        <end position="442"/>
    </location>
</feature>
<feature type="compositionally biased region" description="Polar residues" evidence="10">
    <location>
        <begin position="79"/>
        <end position="98"/>
    </location>
</feature>
<evidence type="ECO:0000259" key="11">
    <source>
        <dbReference type="PROSITE" id="PS50157"/>
    </source>
</evidence>
<keyword evidence="13" id="KW-1185">Reference proteome</keyword>
<dbReference type="FunFam" id="3.30.160.60:FF:001732">
    <property type="entry name" value="Zgc:162936"/>
    <property type="match status" value="1"/>
</dbReference>
<keyword evidence="8" id="KW-0539">Nucleus</keyword>
<dbReference type="EMBL" id="JBJQND010000010">
    <property type="protein sequence ID" value="KAL3864887.1"/>
    <property type="molecule type" value="Genomic_DNA"/>
</dbReference>
<dbReference type="PROSITE" id="PS00028">
    <property type="entry name" value="ZINC_FINGER_C2H2_1"/>
    <property type="match status" value="4"/>
</dbReference>
<feature type="domain" description="C2H2-type" evidence="11">
    <location>
        <begin position="359"/>
        <end position="386"/>
    </location>
</feature>
<evidence type="ECO:0000256" key="8">
    <source>
        <dbReference type="ARBA" id="ARBA00023242"/>
    </source>
</evidence>
<protein>
    <recommendedName>
        <fullName evidence="11">C2H2-type domain-containing protein</fullName>
    </recommendedName>
</protein>
<dbReference type="GO" id="GO:0045893">
    <property type="term" value="P:positive regulation of DNA-templated transcription"/>
    <property type="evidence" value="ECO:0007669"/>
    <property type="project" value="UniProtKB-ARBA"/>
</dbReference>
<evidence type="ECO:0000256" key="2">
    <source>
        <dbReference type="ARBA" id="ARBA00022723"/>
    </source>
</evidence>
<reference evidence="12 13" key="1">
    <citation type="submission" date="2024-11" db="EMBL/GenBank/DDBJ databases">
        <title>Chromosome-level genome assembly of the freshwater bivalve Anodonta woodiana.</title>
        <authorList>
            <person name="Chen X."/>
        </authorList>
    </citation>
    <scope>NUCLEOTIDE SEQUENCE [LARGE SCALE GENOMIC DNA]</scope>
    <source>
        <strain evidence="12">MN2024</strain>
        <tissue evidence="12">Gills</tissue>
    </source>
</reference>
<evidence type="ECO:0000256" key="10">
    <source>
        <dbReference type="SAM" id="MobiDB-lite"/>
    </source>
</evidence>
<evidence type="ECO:0000256" key="5">
    <source>
        <dbReference type="ARBA" id="ARBA00022833"/>
    </source>
</evidence>
<dbReference type="GO" id="GO:0005634">
    <property type="term" value="C:nucleus"/>
    <property type="evidence" value="ECO:0007669"/>
    <property type="project" value="UniProtKB-SubCell"/>
</dbReference>
<dbReference type="GO" id="GO:0008270">
    <property type="term" value="F:zinc ion binding"/>
    <property type="evidence" value="ECO:0007669"/>
    <property type="project" value="UniProtKB-KW"/>
</dbReference>
<evidence type="ECO:0000256" key="9">
    <source>
        <dbReference type="PROSITE-ProRule" id="PRU00042"/>
    </source>
</evidence>
<dbReference type="PROSITE" id="PS50157">
    <property type="entry name" value="ZINC_FINGER_C2H2_2"/>
    <property type="match status" value="4"/>
</dbReference>
<proteinExistence type="predicted"/>
<dbReference type="SUPFAM" id="SSF57667">
    <property type="entry name" value="beta-beta-alpha zinc fingers"/>
    <property type="match status" value="2"/>
</dbReference>
<feature type="domain" description="C2H2-type" evidence="11">
    <location>
        <begin position="443"/>
        <end position="465"/>
    </location>
</feature>
<dbReference type="InterPro" id="IPR036236">
    <property type="entry name" value="Znf_C2H2_sf"/>
</dbReference>
<evidence type="ECO:0000256" key="3">
    <source>
        <dbReference type="ARBA" id="ARBA00022737"/>
    </source>
</evidence>
<keyword evidence="6" id="KW-0805">Transcription regulation</keyword>
<dbReference type="PANTHER" id="PTHR24394">
    <property type="entry name" value="ZINC FINGER PROTEIN"/>
    <property type="match status" value="1"/>
</dbReference>
<keyword evidence="5" id="KW-0862">Zinc</keyword>
<feature type="domain" description="C2H2-type" evidence="11">
    <location>
        <begin position="387"/>
        <end position="414"/>
    </location>
</feature>
<evidence type="ECO:0000313" key="13">
    <source>
        <dbReference type="Proteomes" id="UP001634394"/>
    </source>
</evidence>
<evidence type="ECO:0000313" key="12">
    <source>
        <dbReference type="EMBL" id="KAL3864887.1"/>
    </source>
</evidence>
<dbReference type="GO" id="GO:0005694">
    <property type="term" value="C:chromosome"/>
    <property type="evidence" value="ECO:0007669"/>
    <property type="project" value="UniProtKB-ARBA"/>
</dbReference>
<evidence type="ECO:0000256" key="7">
    <source>
        <dbReference type="ARBA" id="ARBA00023163"/>
    </source>
</evidence>
<organism evidence="12 13">
    <name type="scientific">Sinanodonta woodiana</name>
    <name type="common">Chinese pond mussel</name>
    <name type="synonym">Anodonta woodiana</name>
    <dbReference type="NCBI Taxonomy" id="1069815"/>
    <lineage>
        <taxon>Eukaryota</taxon>
        <taxon>Metazoa</taxon>
        <taxon>Spiralia</taxon>
        <taxon>Lophotrochozoa</taxon>
        <taxon>Mollusca</taxon>
        <taxon>Bivalvia</taxon>
        <taxon>Autobranchia</taxon>
        <taxon>Heteroconchia</taxon>
        <taxon>Palaeoheterodonta</taxon>
        <taxon>Unionida</taxon>
        <taxon>Unionoidea</taxon>
        <taxon>Unionidae</taxon>
        <taxon>Unioninae</taxon>
        <taxon>Sinanodonta</taxon>
    </lineage>
</organism>
<dbReference type="Proteomes" id="UP001634394">
    <property type="component" value="Unassembled WGS sequence"/>
</dbReference>
<dbReference type="AlphaFoldDB" id="A0ABD3VTF8"/>
<gene>
    <name evidence="12" type="ORF">ACJMK2_006534</name>
</gene>
<keyword evidence="3" id="KW-0677">Repeat</keyword>
<dbReference type="SMART" id="SM00355">
    <property type="entry name" value="ZnF_C2H2"/>
    <property type="match status" value="4"/>
</dbReference>
<keyword evidence="7" id="KW-0804">Transcription</keyword>
<evidence type="ECO:0000256" key="6">
    <source>
        <dbReference type="ARBA" id="ARBA00023015"/>
    </source>
</evidence>
<dbReference type="FunFam" id="3.30.160.60:FF:001498">
    <property type="entry name" value="Zinc finger protein 404"/>
    <property type="match status" value="1"/>
</dbReference>
<keyword evidence="4 9" id="KW-0863">Zinc-finger</keyword>
<accession>A0ABD3VTF8</accession>
<dbReference type="Pfam" id="PF00096">
    <property type="entry name" value="zf-C2H2"/>
    <property type="match status" value="3"/>
</dbReference>
<dbReference type="PANTHER" id="PTHR24394:SF29">
    <property type="entry name" value="MYONEURIN"/>
    <property type="match status" value="1"/>
</dbReference>
<comment type="caution">
    <text evidence="12">The sequence shown here is derived from an EMBL/GenBank/DDBJ whole genome shotgun (WGS) entry which is preliminary data.</text>
</comment>
<name>A0ABD3VTF8_SINWO</name>
<dbReference type="GO" id="GO:0043565">
    <property type="term" value="F:sequence-specific DNA binding"/>
    <property type="evidence" value="ECO:0007669"/>
    <property type="project" value="UniProtKB-ARBA"/>
</dbReference>
<dbReference type="InterPro" id="IPR013087">
    <property type="entry name" value="Znf_C2H2_type"/>
</dbReference>
<comment type="subcellular location">
    <subcellularLocation>
        <location evidence="1">Nucleus</location>
    </subcellularLocation>
</comment>
<sequence length="483" mass="54566">MDEHGYQFSESYPHPVETKATQEGSLDFGHHVGNPSRATAGCNQDSRAYAPVLYPISPAVVHDNTPTWSPCWNAKSRRTSNPTPLTTPPQAHSTPLSTRPENRQLHHMFRNPTHCSQINYVSEMHPRSLSELKATKFQRFIANNSTMRQICEDTSQKQKPPIDTAKNDRLLSIEAFSAPHIQNSYKAMEIPFTQYSDHLALELMDAEVDLGYYSLIDDSTKKENGNQTGSDHNGTDDFHFSKCSTSKGEQSDFVDKILDFIDENNSNSCPPSDSATNIKEEQDLSSSSCMYVCDQALPKTQTRTPSSVIQSRDTINAVSPLQTPSQFIGSFGSENRSNNINFILEDPAPLYEQFIPFTWSCPVCQAALSTKRALREHVLTHKEYRPYQCVVCSKGFRQKSTLAVHIRIHTGERPYKCQHCERAFADCSTFRKHSRTHTGEKPYECSVCQKKFGQSGNMIRHEKMHFKSLENVTATSVQTNFDM</sequence>
<dbReference type="Gene3D" id="3.30.160.60">
    <property type="entry name" value="Classic Zinc Finger"/>
    <property type="match status" value="3"/>
</dbReference>
<feature type="region of interest" description="Disordered" evidence="10">
    <location>
        <begin position="72"/>
        <end position="98"/>
    </location>
</feature>
<keyword evidence="2" id="KW-0479">Metal-binding</keyword>
<evidence type="ECO:0000256" key="4">
    <source>
        <dbReference type="ARBA" id="ARBA00022771"/>
    </source>
</evidence>
<dbReference type="FunFam" id="3.30.160.60:FF:000495">
    <property type="entry name" value="zinc finger protein 668"/>
    <property type="match status" value="1"/>
</dbReference>
<evidence type="ECO:0000256" key="1">
    <source>
        <dbReference type="ARBA" id="ARBA00004123"/>
    </source>
</evidence>